<proteinExistence type="predicted"/>
<feature type="region of interest" description="Disordered" evidence="1">
    <location>
        <begin position="1408"/>
        <end position="1434"/>
    </location>
</feature>
<feature type="compositionally biased region" description="Low complexity" evidence="1">
    <location>
        <begin position="819"/>
        <end position="836"/>
    </location>
</feature>
<feature type="compositionally biased region" description="Low complexity" evidence="1">
    <location>
        <begin position="334"/>
        <end position="357"/>
    </location>
</feature>
<feature type="compositionally biased region" description="Acidic residues" evidence="1">
    <location>
        <begin position="1939"/>
        <end position="1952"/>
    </location>
</feature>
<feature type="compositionally biased region" description="Low complexity" evidence="1">
    <location>
        <begin position="1733"/>
        <end position="1742"/>
    </location>
</feature>
<feature type="compositionally biased region" description="Acidic residues" evidence="1">
    <location>
        <begin position="321"/>
        <end position="330"/>
    </location>
</feature>
<feature type="compositionally biased region" description="Low complexity" evidence="1">
    <location>
        <begin position="1762"/>
        <end position="1786"/>
    </location>
</feature>
<feature type="compositionally biased region" description="Basic residues" evidence="1">
    <location>
        <begin position="74"/>
        <end position="88"/>
    </location>
</feature>
<dbReference type="PANTHER" id="PTHR34491">
    <property type="entry name" value="A-TYPE INCLUSION PROTEIN, PUTATIVE-RELATED"/>
    <property type="match status" value="1"/>
</dbReference>
<feature type="compositionally biased region" description="Low complexity" evidence="1">
    <location>
        <begin position="1129"/>
        <end position="1145"/>
    </location>
</feature>
<sequence length="1971" mass="208890">MKKGSQEAAFDGNPAAASPQQAELAAVGPKWTHYELLDARRAAALATAAWQQENGDQQRQRLELLWPPLDPHQPRGRLKRRRVQRRWGVRLQRPAEPAEEGAQQRNAAGRSRRRAASPEWPRKQQRQQQQEEGTEGTDEGAQLGPQQLGLPQRQQEQHAASYDAAERAGQATAAEAAAAGHVALPLVPGVPDGQVEQLALLPAGRPPCGSCATCAAGGQRSCRTLTAIKRWDALLPGQALQQLEQVIKAQQRCGKCRYCVKAAVAAGRSRRFHGVPCMALSRLRMGKLQAKLGQLQHQREEWIAAQARQAQQRQHHQHQEEEQEEEEEDCNAASDGSGHSVHSQSSSSDSDASNRSRALLRRRQQWQLPLPALDGRLPLPLVPGVPYHRVEQLAEAWGEGELQRCGVCSGCRPQQQQAAAEGDSQEADGHSTEPQLRCIAAAALVTWDRQLGPVTFAAARRVAALPPAQRAQARCGDCRQCRRCQGQQQPCATARKLQAGTLPQRLQEAAAAGDMQHEQQHEQQLPNGRHSGRDSDSGSGADGGGSSRCTGSRRSGSRTPSHSNTRSGNHSASYHVGGGSSHEYSSGTSSDSSGRGLEEQPSSSSSGTSSSSDEERDARWLPWVRFFLPSRERSAAAGAGDGVTHALAAAQQLVRRRRERALRLQMRRLRPQEHIVRGQPTKLQPWDLAGLAPASARELMEAEARCLAAELGTSLALVTEWSCIAQLPPSADGEPAGGECGHKHAMRRKGWHLWKCFRCGGPRWDGPGWQLEQRLAGALQAGAALSHALLQHGGDAPAAAAAAATAALARFQWEAGEAGAAAQGSAPPDAHASGSLGEHEHGGGAALGGAAAAATAAAAVALPSFDAEDEFRSLAELAGRMLADSCAALAGGAAQAAQQQQALEQEQRRRCRYVQRCGLAKAALGLEVATARLVEEQAALAAAGQRQQPAPLTQQRGAPRWQPRGVVAAFQAWQPATGAPHVRGREQLEQQDGQEQQGRQNGGHAANPAAPLSYAAFVEQALQLLEDPSAAEDGAGGGKAEQQRLLQLCDDLFFAPGGSNGQRDPGRAALERLHDVFKQQAVPPAMPQQQGRQQQDGEPPTQVDSPAAHHQQQQQQQPHVPGLLPAGVLPSQSPAALPPSQQLSAFGSPLSQRLPGSPGQHAAPRQQLQQQQQASPPLFMSQAEDNLGWGTAPGAGMDGPPPFAASQQGGSGSPPGPPPAGPPGADAFLIGTEASQPDPMQAEALAPQQQVQRELLEQRARQQERRLLQREEAQRRREQQQQAEAAGAAEETQPTAEEAERQAEEGAQRQAAASEATYHCMWRLLDGMLGGLAEQQATLWRQKGQQKRRPGAGHAGKQLLPPPPAPLPHADTVQQLAPQLVMSAATSPAAPFSPAAPACEPRAGWLAWQPDTAEGGNGGGGTGLRPPPPPPAQLQRALLQSQPRFLPLTACQPGRGPPSLRTLRALLPDSALPPPAAVPAAKAVATPAAAGGGAGPAPAKRRGRWMFTIGDDDVGEVAVRRALVAAHPQLVLLLQHPQLQSCGSCPGCRWRERSVEPGKTKSQMSRTCYLRQRFSESLQRQRNLKQQQQKQKQKQQQQRQRSADEPEGGSGSSGGRSGGGGRYSVSRKAVGRVPTVKDVPEAVVLRGAAAFKLLHPSWEPDFLTEERLAAVAAALPAAAARVGGSDSDAMGARPAKGGDFMKRKAAERMQHLLSQLQGEDEAPAPAPLPCRGQWQQQQQQQQVAEGSASELALTQQAAGGRQAAAEITGGNAAADDQQQQQQQQQQVCRFGQKGSAFRHLARSSIAALGAGQPSQTEEERLLSQLRLLPQDVQLAFRAGLAAGLPPAAVAAALRRYHAITASGAAPADAPPADAAAVQLTAAAAAAAAAASDAPAPAADAAADAPAAPTLAAATPTSNVRPLATLVRSKRQRVEHQHDEEEGGDGEEEEAEEPPPTAHRISLRKKRLSDAH</sequence>
<dbReference type="OrthoDB" id="10690944at2759"/>
<reference evidence="2 3" key="1">
    <citation type="journal article" date="2018" name="Plant J.">
        <title>Genome sequences of Chlorella sorokiniana UTEX 1602 and Micractinium conductrix SAG 241.80: implications to maltose excretion by a green alga.</title>
        <authorList>
            <person name="Arriola M.B."/>
            <person name="Velmurugan N."/>
            <person name="Zhang Y."/>
            <person name="Plunkett M.H."/>
            <person name="Hondzo H."/>
            <person name="Barney B.M."/>
        </authorList>
    </citation>
    <scope>NUCLEOTIDE SEQUENCE [LARGE SCALE GENOMIC DNA]</scope>
    <source>
        <strain evidence="2 3">SAG 241.80</strain>
    </source>
</reference>
<feature type="compositionally biased region" description="Basic residues" evidence="1">
    <location>
        <begin position="1960"/>
        <end position="1971"/>
    </location>
</feature>
<feature type="compositionally biased region" description="Low complexity" evidence="1">
    <location>
        <begin position="1580"/>
        <end position="1600"/>
    </location>
</feature>
<feature type="region of interest" description="Disordered" evidence="1">
    <location>
        <begin position="1340"/>
        <end position="1370"/>
    </location>
</feature>
<feature type="region of interest" description="Disordered" evidence="1">
    <location>
        <begin position="65"/>
        <end position="145"/>
    </location>
</feature>
<feature type="compositionally biased region" description="Low complexity" evidence="1">
    <location>
        <begin position="547"/>
        <end position="559"/>
    </location>
</feature>
<dbReference type="Proteomes" id="UP000239649">
    <property type="component" value="Unassembled WGS sequence"/>
</dbReference>
<feature type="region of interest" description="Disordered" evidence="1">
    <location>
        <begin position="306"/>
        <end position="357"/>
    </location>
</feature>
<feature type="compositionally biased region" description="Low complexity" evidence="1">
    <location>
        <begin position="602"/>
        <end position="611"/>
    </location>
</feature>
<feature type="region of interest" description="Disordered" evidence="1">
    <location>
        <begin position="987"/>
        <end position="1008"/>
    </location>
</feature>
<comment type="caution">
    <text evidence="2">The sequence shown here is derived from an EMBL/GenBank/DDBJ whole genome shotgun (WGS) entry which is preliminary data.</text>
</comment>
<feature type="compositionally biased region" description="Low complexity" evidence="1">
    <location>
        <begin position="14"/>
        <end position="24"/>
    </location>
</feature>
<feature type="compositionally biased region" description="Low complexity" evidence="1">
    <location>
        <begin position="990"/>
        <end position="1008"/>
    </location>
</feature>
<evidence type="ECO:0000313" key="3">
    <source>
        <dbReference type="Proteomes" id="UP000239649"/>
    </source>
</evidence>
<feature type="region of interest" description="Disordered" evidence="1">
    <location>
        <begin position="1720"/>
        <end position="1748"/>
    </location>
</feature>
<feature type="region of interest" description="Disordered" evidence="1">
    <location>
        <begin position="1081"/>
        <end position="1311"/>
    </location>
</feature>
<feature type="compositionally biased region" description="Low complexity" evidence="1">
    <location>
        <begin position="581"/>
        <end position="595"/>
    </location>
</feature>
<dbReference type="PANTHER" id="PTHR34491:SF74">
    <property type="entry name" value="DUF4456 DOMAIN-CONTAINING PROTEIN"/>
    <property type="match status" value="1"/>
</dbReference>
<evidence type="ECO:0000256" key="1">
    <source>
        <dbReference type="SAM" id="MobiDB-lite"/>
    </source>
</evidence>
<keyword evidence="3" id="KW-1185">Reference proteome</keyword>
<feature type="region of interest" description="Disordered" evidence="1">
    <location>
        <begin position="506"/>
        <end position="615"/>
    </location>
</feature>
<feature type="compositionally biased region" description="Low complexity" evidence="1">
    <location>
        <begin position="1280"/>
        <end position="1296"/>
    </location>
</feature>
<organism evidence="2 3">
    <name type="scientific">Micractinium conductrix</name>
    <dbReference type="NCBI Taxonomy" id="554055"/>
    <lineage>
        <taxon>Eukaryota</taxon>
        <taxon>Viridiplantae</taxon>
        <taxon>Chlorophyta</taxon>
        <taxon>core chlorophytes</taxon>
        <taxon>Trebouxiophyceae</taxon>
        <taxon>Chlorellales</taxon>
        <taxon>Chlorellaceae</taxon>
        <taxon>Chlorella clade</taxon>
        <taxon>Micractinium</taxon>
    </lineage>
</organism>
<dbReference type="STRING" id="554055.A0A2P6V6M4"/>
<feature type="compositionally biased region" description="Gly residues" evidence="1">
    <location>
        <begin position="1608"/>
        <end position="1622"/>
    </location>
</feature>
<name>A0A2P6V6M4_9CHLO</name>
<feature type="region of interest" description="Disordered" evidence="1">
    <location>
        <begin position="1907"/>
        <end position="1971"/>
    </location>
</feature>
<feature type="compositionally biased region" description="Low complexity" evidence="1">
    <location>
        <begin position="1081"/>
        <end position="1100"/>
    </location>
</feature>
<feature type="region of interest" description="Disordered" evidence="1">
    <location>
        <begin position="1762"/>
        <end position="1787"/>
    </location>
</feature>
<accession>A0A2P6V6M4</accession>
<gene>
    <name evidence="2" type="ORF">C2E20_6740</name>
</gene>
<feature type="compositionally biased region" description="Low complexity" evidence="1">
    <location>
        <begin position="1907"/>
        <end position="1916"/>
    </location>
</feature>
<feature type="region of interest" description="Disordered" evidence="1">
    <location>
        <begin position="1579"/>
        <end position="1626"/>
    </location>
</feature>
<dbReference type="EMBL" id="LHPF02000024">
    <property type="protein sequence ID" value="PSC69737.1"/>
    <property type="molecule type" value="Genomic_DNA"/>
</dbReference>
<feature type="region of interest" description="Disordered" evidence="1">
    <location>
        <begin position="1"/>
        <end position="24"/>
    </location>
</feature>
<feature type="region of interest" description="Disordered" evidence="1">
    <location>
        <begin position="819"/>
        <end position="844"/>
    </location>
</feature>
<feature type="compositionally biased region" description="Polar residues" evidence="1">
    <location>
        <begin position="560"/>
        <end position="572"/>
    </location>
</feature>
<protein>
    <submittedName>
        <fullName evidence="2">Uncharacterized protein</fullName>
    </submittedName>
</protein>
<feature type="compositionally biased region" description="Basic and acidic residues" evidence="1">
    <location>
        <begin position="1298"/>
        <end position="1307"/>
    </location>
</feature>
<evidence type="ECO:0000313" key="2">
    <source>
        <dbReference type="EMBL" id="PSC69737.1"/>
    </source>
</evidence>
<feature type="compositionally biased region" description="Basic and acidic residues" evidence="1">
    <location>
        <begin position="1254"/>
        <end position="1279"/>
    </location>
</feature>